<dbReference type="EMBL" id="CP151505">
    <property type="protein sequence ID" value="WZN61989.1"/>
    <property type="molecule type" value="Genomic_DNA"/>
</dbReference>
<evidence type="ECO:0000313" key="3">
    <source>
        <dbReference type="Proteomes" id="UP001472866"/>
    </source>
</evidence>
<dbReference type="AlphaFoldDB" id="A0AAX4P804"/>
<feature type="signal peptide" evidence="1">
    <location>
        <begin position="1"/>
        <end position="23"/>
    </location>
</feature>
<protein>
    <submittedName>
        <fullName evidence="2">Uncharacterized protein</fullName>
    </submittedName>
</protein>
<evidence type="ECO:0000313" key="2">
    <source>
        <dbReference type="EMBL" id="WZN61989.1"/>
    </source>
</evidence>
<keyword evidence="1" id="KW-0732">Signal</keyword>
<keyword evidence="3" id="KW-1185">Reference proteome</keyword>
<proteinExistence type="predicted"/>
<accession>A0AAX4P804</accession>
<dbReference type="Proteomes" id="UP001472866">
    <property type="component" value="Chromosome 05"/>
</dbReference>
<gene>
    <name evidence="2" type="ORF">HKI87_05g35250</name>
</gene>
<evidence type="ECO:0000256" key="1">
    <source>
        <dbReference type="SAM" id="SignalP"/>
    </source>
</evidence>
<sequence>MHARHLLIAAMAAALCLASAATANDMSFNDLPKTEDLMTEIFGVLGGSLQEQHDVSEDEVKRHLMRLSKRPSFSVGSLLSGAAGSLAAVNYTQVYENFNAQYCTPASASGRPSPPSISVADVLYTTTDYTGPTLGIQITMGACTDVGNKTFVCQRPQLAIIKSTASITKSGPSVGASKPGASFSDKSCSWSESKTIGHGESADLYNGGSESYDYSGYRAAMYGRAASAGAHSAGKMQTRMAPIANFAATRVGKAQARMAGIGQGLQNIAGRVGQIPRLGNLFKRRGMETEQEFDIRNLDSKTMARLEEVLPGFFD</sequence>
<feature type="chain" id="PRO_5043567813" evidence="1">
    <location>
        <begin position="24"/>
        <end position="315"/>
    </location>
</feature>
<name>A0AAX4P804_9CHLO</name>
<reference evidence="2 3" key="1">
    <citation type="submission" date="2024-03" db="EMBL/GenBank/DDBJ databases">
        <title>Complete genome sequence of the green alga Chloropicon roscoffensis RCC1871.</title>
        <authorList>
            <person name="Lemieux C."/>
            <person name="Pombert J.-F."/>
            <person name="Otis C."/>
            <person name="Turmel M."/>
        </authorList>
    </citation>
    <scope>NUCLEOTIDE SEQUENCE [LARGE SCALE GENOMIC DNA]</scope>
    <source>
        <strain evidence="2 3">RCC1871</strain>
    </source>
</reference>
<organism evidence="2 3">
    <name type="scientific">Chloropicon roscoffensis</name>
    <dbReference type="NCBI Taxonomy" id="1461544"/>
    <lineage>
        <taxon>Eukaryota</taxon>
        <taxon>Viridiplantae</taxon>
        <taxon>Chlorophyta</taxon>
        <taxon>Chloropicophyceae</taxon>
        <taxon>Chloropicales</taxon>
        <taxon>Chloropicaceae</taxon>
        <taxon>Chloropicon</taxon>
    </lineage>
</organism>